<dbReference type="AlphaFoldDB" id="A0A1T4X6F7"/>
<evidence type="ECO:0000259" key="1">
    <source>
        <dbReference type="Pfam" id="PF01551"/>
    </source>
</evidence>
<reference evidence="2 3" key="1">
    <citation type="submission" date="2017-02" db="EMBL/GenBank/DDBJ databases">
        <authorList>
            <person name="Peterson S.W."/>
        </authorList>
    </citation>
    <scope>NUCLEOTIDE SEQUENCE [LARGE SCALE GENOMIC DNA]</scope>
    <source>
        <strain evidence="2 3">ATCC 27749</strain>
    </source>
</reference>
<dbReference type="Pfam" id="PF01551">
    <property type="entry name" value="Peptidase_M23"/>
    <property type="match status" value="1"/>
</dbReference>
<gene>
    <name evidence="2" type="ORF">SAMN02745178_01490</name>
</gene>
<dbReference type="STRING" id="745368.SAMN02745178_01490"/>
<dbReference type="Proteomes" id="UP000190286">
    <property type="component" value="Unassembled WGS sequence"/>
</dbReference>
<feature type="domain" description="M23ase beta-sheet core" evidence="1">
    <location>
        <begin position="75"/>
        <end position="141"/>
    </location>
</feature>
<dbReference type="InterPro" id="IPR011055">
    <property type="entry name" value="Dup_hybrid_motif"/>
</dbReference>
<dbReference type="GeneID" id="93337953"/>
<protein>
    <submittedName>
        <fullName evidence="2">Peptidase family M23</fullName>
    </submittedName>
</protein>
<dbReference type="PANTHER" id="PTHR21666">
    <property type="entry name" value="PEPTIDASE-RELATED"/>
    <property type="match status" value="1"/>
</dbReference>
<name>A0A1T4X6F7_9FIRM</name>
<dbReference type="RefSeq" id="WP_078784422.1">
    <property type="nucleotide sequence ID" value="NZ_FUYF01000006.1"/>
</dbReference>
<sequence length="207" mass="22459">MQQTGIFAGHTEVRFPYARWGWTRGGGKVWHGGLDVVGPDDATIRMPYYKGRRITGRVTRARIVTDRRDKTWEWGYYVCVQLDRGQTPDAVNFLYFAHCASLLVKAGQRVASGDALAVMGNTGNAALADPPYRHCHLEVRAAAGGVGLDPTVYAGCENAVGVYGAAGRMQVITVGPVTQGDADAVLEVCRARGLVDAGLYRSEWRDA</sequence>
<evidence type="ECO:0000313" key="3">
    <source>
        <dbReference type="Proteomes" id="UP000190286"/>
    </source>
</evidence>
<evidence type="ECO:0000313" key="2">
    <source>
        <dbReference type="EMBL" id="SKA85009.1"/>
    </source>
</evidence>
<dbReference type="InterPro" id="IPR050570">
    <property type="entry name" value="Cell_wall_metabolism_enzyme"/>
</dbReference>
<dbReference type="GO" id="GO:0004222">
    <property type="term" value="F:metalloendopeptidase activity"/>
    <property type="evidence" value="ECO:0007669"/>
    <property type="project" value="TreeGrafter"/>
</dbReference>
<dbReference type="PANTHER" id="PTHR21666:SF270">
    <property type="entry name" value="MUREIN HYDROLASE ACTIVATOR ENVC"/>
    <property type="match status" value="1"/>
</dbReference>
<accession>A0A1T4X6F7</accession>
<dbReference type="EMBL" id="FUYF01000006">
    <property type="protein sequence ID" value="SKA85009.1"/>
    <property type="molecule type" value="Genomic_DNA"/>
</dbReference>
<organism evidence="2 3">
    <name type="scientific">Gemmiger formicilis</name>
    <dbReference type="NCBI Taxonomy" id="745368"/>
    <lineage>
        <taxon>Bacteria</taxon>
        <taxon>Bacillati</taxon>
        <taxon>Bacillota</taxon>
        <taxon>Clostridia</taxon>
        <taxon>Eubacteriales</taxon>
        <taxon>Gemmiger</taxon>
    </lineage>
</organism>
<dbReference type="InterPro" id="IPR016047">
    <property type="entry name" value="M23ase_b-sheet_dom"/>
</dbReference>
<dbReference type="SUPFAM" id="SSF51261">
    <property type="entry name" value="Duplicated hybrid motif"/>
    <property type="match status" value="1"/>
</dbReference>
<dbReference type="CDD" id="cd12797">
    <property type="entry name" value="M23_peptidase"/>
    <property type="match status" value="1"/>
</dbReference>
<dbReference type="OrthoDB" id="186635at2"/>
<proteinExistence type="predicted"/>
<dbReference type="Gene3D" id="2.70.70.10">
    <property type="entry name" value="Glucose Permease (Domain IIA)"/>
    <property type="match status" value="1"/>
</dbReference>
<keyword evidence="3" id="KW-1185">Reference proteome</keyword>